<dbReference type="InterPro" id="IPR025110">
    <property type="entry name" value="AMP-bd_C"/>
</dbReference>
<dbReference type="RefSeq" id="WP_166282849.1">
    <property type="nucleotide sequence ID" value="NZ_JTHE03000083.1"/>
</dbReference>
<dbReference type="Proteomes" id="UP000031561">
    <property type="component" value="Unassembled WGS sequence"/>
</dbReference>
<feature type="domain" description="AMP-binding enzyme C-terminal" evidence="3">
    <location>
        <begin position="377"/>
        <end position="451"/>
    </location>
</feature>
<organism evidence="4 5">
    <name type="scientific">Lyngbya confervoides BDU141951</name>
    <dbReference type="NCBI Taxonomy" id="1574623"/>
    <lineage>
        <taxon>Bacteria</taxon>
        <taxon>Bacillati</taxon>
        <taxon>Cyanobacteriota</taxon>
        <taxon>Cyanophyceae</taxon>
        <taxon>Oscillatoriophycideae</taxon>
        <taxon>Oscillatoriales</taxon>
        <taxon>Microcoleaceae</taxon>
        <taxon>Lyngbya</taxon>
    </lineage>
</organism>
<dbReference type="Pfam" id="PF13193">
    <property type="entry name" value="AMP-binding_C"/>
    <property type="match status" value="1"/>
</dbReference>
<dbReference type="InterPro" id="IPR000873">
    <property type="entry name" value="AMP-dep_synth/lig_dom"/>
</dbReference>
<dbReference type="Gene3D" id="3.40.50.12780">
    <property type="entry name" value="N-terminal domain of ligase-like"/>
    <property type="match status" value="1"/>
</dbReference>
<keyword evidence="5" id="KW-1185">Reference proteome</keyword>
<evidence type="ECO:0000259" key="2">
    <source>
        <dbReference type="Pfam" id="PF00501"/>
    </source>
</evidence>
<dbReference type="EMBL" id="JTHE03000083">
    <property type="protein sequence ID" value="MCM1983991.1"/>
    <property type="molecule type" value="Genomic_DNA"/>
</dbReference>
<evidence type="ECO:0000313" key="5">
    <source>
        <dbReference type="Proteomes" id="UP000031561"/>
    </source>
</evidence>
<gene>
    <name evidence="4" type="ORF">QQ91_0014300</name>
</gene>
<proteinExistence type="inferred from homology"/>
<evidence type="ECO:0000256" key="1">
    <source>
        <dbReference type="ARBA" id="ARBA00006432"/>
    </source>
</evidence>
<evidence type="ECO:0000259" key="3">
    <source>
        <dbReference type="Pfam" id="PF13193"/>
    </source>
</evidence>
<dbReference type="SUPFAM" id="SSF56801">
    <property type="entry name" value="Acetyl-CoA synthetase-like"/>
    <property type="match status" value="1"/>
</dbReference>
<evidence type="ECO:0000313" key="4">
    <source>
        <dbReference type="EMBL" id="MCM1983991.1"/>
    </source>
</evidence>
<dbReference type="PANTHER" id="PTHR43201">
    <property type="entry name" value="ACYL-COA SYNTHETASE"/>
    <property type="match status" value="1"/>
</dbReference>
<dbReference type="Pfam" id="PF00501">
    <property type="entry name" value="AMP-binding"/>
    <property type="match status" value="1"/>
</dbReference>
<name>A0ABD4T5C7_9CYAN</name>
<comment type="similarity">
    <text evidence="1">Belongs to the ATP-dependent AMP-binding enzyme family.</text>
</comment>
<dbReference type="AlphaFoldDB" id="A0ABD4T5C7"/>
<sequence>MCDAPRPAFEQRSHRSWFRGLSQARWVERTTARLVQLEAWERPPRLLLLQSDPTEILAGFMAAAIAQCPLFLGNPGWKQQELDQAQAIAQPHLIWADSGDRHCAAPPTNLQEIGWIMIPTGGTSGKIKFAIHTWDTLSAAVAGMQQFFFGNDPQPIHSCCVLPLHHVSGLMQFMRSLLTGGELVLCPFADFLQGVSPDPALQDFLNPRSTLPQSFFLSLVPTQLYRWMQHCQNIPGGNDHRLGWLAQFYAILLGGAPASSQLLHGARQAQLPLAPTYGMTETAAQVMTLKPQDFLAGKSPPGAVLPHVQLTLVGDMEQTQMQWSGRSLFWGYYPQRQAAQQFLSDDRAEAQPNGHLKLLGRVSRKIISGGENIYPEEVEAVMLAMPEIQDVCVFGVPDPDWGERVVAAYVSTLNGLSPCDMERWVRSRLAAYKCPKQWWKMERLPRNAQGKLTLATLTTAWINRTSPCE</sequence>
<dbReference type="InterPro" id="IPR042099">
    <property type="entry name" value="ANL_N_sf"/>
</dbReference>
<dbReference type="PANTHER" id="PTHR43201:SF8">
    <property type="entry name" value="ACYL-COA SYNTHETASE FAMILY MEMBER 3"/>
    <property type="match status" value="1"/>
</dbReference>
<comment type="caution">
    <text evidence="4">The sequence shown here is derived from an EMBL/GenBank/DDBJ whole genome shotgun (WGS) entry which is preliminary data.</text>
</comment>
<accession>A0ABD4T5C7</accession>
<dbReference type="Gene3D" id="3.30.300.30">
    <property type="match status" value="1"/>
</dbReference>
<reference evidence="4 5" key="1">
    <citation type="journal article" date="2015" name="Genome Announc.">
        <title>Draft Genome Sequence of Filamentous Marine Cyanobacterium Lyngbya confervoides Strain BDU141951.</title>
        <authorList>
            <person name="Chandrababunaidu M.M."/>
            <person name="Sen D."/>
            <person name="Tripathy S."/>
        </authorList>
    </citation>
    <scope>NUCLEOTIDE SEQUENCE [LARGE SCALE GENOMIC DNA]</scope>
    <source>
        <strain evidence="4 5">BDU141951</strain>
    </source>
</reference>
<dbReference type="InterPro" id="IPR045851">
    <property type="entry name" value="AMP-bd_C_sf"/>
</dbReference>
<feature type="domain" description="AMP-dependent synthetase/ligase" evidence="2">
    <location>
        <begin position="116"/>
        <end position="317"/>
    </location>
</feature>
<protein>
    <submittedName>
        <fullName evidence="4">AMP-binding protein</fullName>
    </submittedName>
</protein>